<keyword evidence="2" id="KW-1133">Transmembrane helix</keyword>
<accession>A0A6C0GNL0</accession>
<gene>
    <name evidence="5" type="ORF">GXP67_24735</name>
</gene>
<feature type="compositionally biased region" description="Low complexity" evidence="1">
    <location>
        <begin position="268"/>
        <end position="293"/>
    </location>
</feature>
<proteinExistence type="predicted"/>
<dbReference type="Pfam" id="PF04536">
    <property type="entry name" value="TPM_phosphatase"/>
    <property type="match status" value="1"/>
</dbReference>
<feature type="transmembrane region" description="Helical" evidence="2">
    <location>
        <begin position="238"/>
        <end position="258"/>
    </location>
</feature>
<sequence>MKQILVLLFLIFLVKLASAAVPVPTLSGHVNDYAHVLSDETITRLENTLQQHEQSTSNQIVVLTISSLEGQTIEEKANEIFNTWQLGQKDKNNGVLLLVAIEDRKMRIEVGYGLEASLTDAHSARIIRNELVPYFKQFSYDEGITAGVTAIIGAIQGTYSAEDPGFWETLISYEGIPFPEGLLVGGFVMFILLIFTSIAVFTEGGASWFLFLFLLVFYLTFPFAIFGSIIGFTILTLYVGWFISSKLYFATSAGSAWLRKWSAKRANSGSSRSYSSSSGSSYRSSSSSSRSSYSGGGGRSGGGGSSGSW</sequence>
<dbReference type="Proteomes" id="UP000480178">
    <property type="component" value="Chromosome"/>
</dbReference>
<evidence type="ECO:0000313" key="6">
    <source>
        <dbReference type="Proteomes" id="UP000480178"/>
    </source>
</evidence>
<evidence type="ECO:0000256" key="2">
    <source>
        <dbReference type="SAM" id="Phobius"/>
    </source>
</evidence>
<evidence type="ECO:0000256" key="1">
    <source>
        <dbReference type="SAM" id="MobiDB-lite"/>
    </source>
</evidence>
<dbReference type="Gene3D" id="3.10.310.50">
    <property type="match status" value="1"/>
</dbReference>
<feature type="region of interest" description="Disordered" evidence="1">
    <location>
        <begin position="266"/>
        <end position="309"/>
    </location>
</feature>
<keyword evidence="3" id="KW-0732">Signal</keyword>
<organism evidence="5 6">
    <name type="scientific">Rhodocytophaga rosea</name>
    <dbReference type="NCBI Taxonomy" id="2704465"/>
    <lineage>
        <taxon>Bacteria</taxon>
        <taxon>Pseudomonadati</taxon>
        <taxon>Bacteroidota</taxon>
        <taxon>Cytophagia</taxon>
        <taxon>Cytophagales</taxon>
        <taxon>Rhodocytophagaceae</taxon>
        <taxon>Rhodocytophaga</taxon>
    </lineage>
</organism>
<feature type="chain" id="PRO_5025453816" evidence="3">
    <location>
        <begin position="20"/>
        <end position="309"/>
    </location>
</feature>
<dbReference type="RefSeq" id="WP_162445612.1">
    <property type="nucleotide sequence ID" value="NZ_CP048222.1"/>
</dbReference>
<keyword evidence="6" id="KW-1185">Reference proteome</keyword>
<feature type="domain" description="TPM" evidence="4">
    <location>
        <begin position="30"/>
        <end position="152"/>
    </location>
</feature>
<name>A0A6C0GNL0_9BACT</name>
<evidence type="ECO:0000313" key="5">
    <source>
        <dbReference type="EMBL" id="QHT69625.1"/>
    </source>
</evidence>
<keyword evidence="2" id="KW-0812">Transmembrane</keyword>
<dbReference type="PANTHER" id="PTHR30373">
    <property type="entry name" value="UPF0603 PROTEIN YGCG"/>
    <property type="match status" value="1"/>
</dbReference>
<keyword evidence="2" id="KW-0472">Membrane</keyword>
<reference evidence="5 6" key="1">
    <citation type="submission" date="2020-01" db="EMBL/GenBank/DDBJ databases">
        <authorList>
            <person name="Kim M.K."/>
        </authorList>
    </citation>
    <scope>NUCLEOTIDE SEQUENCE [LARGE SCALE GENOMIC DNA]</scope>
    <source>
        <strain evidence="5 6">172606-1</strain>
    </source>
</reference>
<dbReference type="PANTHER" id="PTHR30373:SF2">
    <property type="entry name" value="UPF0603 PROTEIN YGCG"/>
    <property type="match status" value="1"/>
</dbReference>
<dbReference type="KEGG" id="rhoz:GXP67_24735"/>
<protein>
    <submittedName>
        <fullName evidence="5">YgcG family protein</fullName>
    </submittedName>
</protein>
<feature type="signal peptide" evidence="3">
    <location>
        <begin position="1"/>
        <end position="19"/>
    </location>
</feature>
<feature type="transmembrane region" description="Helical" evidence="2">
    <location>
        <begin position="181"/>
        <end position="201"/>
    </location>
</feature>
<feature type="transmembrane region" description="Helical" evidence="2">
    <location>
        <begin position="208"/>
        <end position="232"/>
    </location>
</feature>
<dbReference type="EMBL" id="CP048222">
    <property type="protein sequence ID" value="QHT69625.1"/>
    <property type="molecule type" value="Genomic_DNA"/>
</dbReference>
<evidence type="ECO:0000259" key="4">
    <source>
        <dbReference type="Pfam" id="PF04536"/>
    </source>
</evidence>
<feature type="compositionally biased region" description="Gly residues" evidence="1">
    <location>
        <begin position="294"/>
        <end position="309"/>
    </location>
</feature>
<evidence type="ECO:0000256" key="3">
    <source>
        <dbReference type="SAM" id="SignalP"/>
    </source>
</evidence>
<dbReference type="InterPro" id="IPR007621">
    <property type="entry name" value="TPM_dom"/>
</dbReference>
<dbReference type="AlphaFoldDB" id="A0A6C0GNL0"/>